<dbReference type="EMBL" id="JACOMF010000002">
    <property type="protein sequence ID" value="MBC4014276.1"/>
    <property type="molecule type" value="Genomic_DNA"/>
</dbReference>
<gene>
    <name evidence="3" type="ORF">H7965_02985</name>
</gene>
<evidence type="ECO:0000256" key="2">
    <source>
        <dbReference type="SAM" id="Phobius"/>
    </source>
</evidence>
<comment type="caution">
    <text evidence="3">The sequence shown here is derived from an EMBL/GenBank/DDBJ whole genome shotgun (WGS) entry which is preliminary data.</text>
</comment>
<evidence type="ECO:0000256" key="1">
    <source>
        <dbReference type="SAM" id="MobiDB-lite"/>
    </source>
</evidence>
<feature type="compositionally biased region" description="Polar residues" evidence="1">
    <location>
        <begin position="68"/>
        <end position="77"/>
    </location>
</feature>
<keyword evidence="2" id="KW-0812">Transmembrane</keyword>
<dbReference type="Proteomes" id="UP000600101">
    <property type="component" value="Unassembled WGS sequence"/>
</dbReference>
<protein>
    <submittedName>
        <fullName evidence="3">Uncharacterized protein</fullName>
    </submittedName>
</protein>
<feature type="transmembrane region" description="Helical" evidence="2">
    <location>
        <begin position="12"/>
        <end position="32"/>
    </location>
</feature>
<keyword evidence="2" id="KW-1133">Transmembrane helix</keyword>
<reference evidence="3" key="1">
    <citation type="submission" date="2020-08" db="EMBL/GenBank/DDBJ databases">
        <authorList>
            <person name="Hu Y."/>
            <person name="Nguyen S.V."/>
            <person name="Li F."/>
            <person name="Fanning S."/>
        </authorList>
    </citation>
    <scope>NUCLEOTIDE SEQUENCE</scope>
    <source>
        <strain evidence="3">SYSU D8009</strain>
    </source>
</reference>
<name>A0A9X0UCC4_9PROT</name>
<dbReference type="AlphaFoldDB" id="A0A9X0UCC4"/>
<accession>A0A9X0UCC4</accession>
<keyword evidence="2" id="KW-0472">Membrane</keyword>
<keyword evidence="4" id="KW-1185">Reference proteome</keyword>
<organism evidence="3 4">
    <name type="scientific">Siccirubricoccus deserti</name>
    <dbReference type="NCBI Taxonomy" id="2013562"/>
    <lineage>
        <taxon>Bacteria</taxon>
        <taxon>Pseudomonadati</taxon>
        <taxon>Pseudomonadota</taxon>
        <taxon>Alphaproteobacteria</taxon>
        <taxon>Acetobacterales</taxon>
        <taxon>Roseomonadaceae</taxon>
        <taxon>Siccirubricoccus</taxon>
    </lineage>
</organism>
<feature type="compositionally biased region" description="Pro residues" evidence="1">
    <location>
        <begin position="49"/>
        <end position="64"/>
    </location>
</feature>
<dbReference type="RefSeq" id="WP_186769035.1">
    <property type="nucleotide sequence ID" value="NZ_JACOMF010000002.1"/>
</dbReference>
<sequence length="89" mass="9073">MLRMSLPREKSVEVLGVLIALIGSGAGVLAYLNDVHVWPANGPGEPAVTAPPPLQTPAPAPPAPQTTYGPNSPNISGVNGPVNLNYGKP</sequence>
<evidence type="ECO:0000313" key="4">
    <source>
        <dbReference type="Proteomes" id="UP000600101"/>
    </source>
</evidence>
<feature type="region of interest" description="Disordered" evidence="1">
    <location>
        <begin position="42"/>
        <end position="89"/>
    </location>
</feature>
<evidence type="ECO:0000313" key="3">
    <source>
        <dbReference type="EMBL" id="MBC4014276.1"/>
    </source>
</evidence>
<proteinExistence type="predicted"/>